<keyword evidence="6" id="KW-1185">Reference proteome</keyword>
<feature type="domain" description="AMP-binding enzyme C-terminal" evidence="4">
    <location>
        <begin position="434"/>
        <end position="509"/>
    </location>
</feature>
<dbReference type="EMBL" id="QYUO01000002">
    <property type="protein sequence ID" value="RJF95450.1"/>
    <property type="molecule type" value="Genomic_DNA"/>
</dbReference>
<organism evidence="5 6">
    <name type="scientific">Noviherbaspirillum saxi</name>
    <dbReference type="NCBI Taxonomy" id="2320863"/>
    <lineage>
        <taxon>Bacteria</taxon>
        <taxon>Pseudomonadati</taxon>
        <taxon>Pseudomonadota</taxon>
        <taxon>Betaproteobacteria</taxon>
        <taxon>Burkholderiales</taxon>
        <taxon>Oxalobacteraceae</taxon>
        <taxon>Noviherbaspirillum</taxon>
    </lineage>
</organism>
<comment type="similarity">
    <text evidence="1">Belongs to the ATP-dependent AMP-binding enzyme family.</text>
</comment>
<dbReference type="AlphaFoldDB" id="A0A3A3G5J2"/>
<keyword evidence="2 5" id="KW-0436">Ligase</keyword>
<dbReference type="SUPFAM" id="SSF56801">
    <property type="entry name" value="Acetyl-CoA synthetase-like"/>
    <property type="match status" value="1"/>
</dbReference>
<comment type="caution">
    <text evidence="5">The sequence shown here is derived from an EMBL/GenBank/DDBJ whole genome shotgun (WGS) entry which is preliminary data.</text>
</comment>
<gene>
    <name evidence="5" type="ORF">D3871_18735</name>
</gene>
<dbReference type="Gene3D" id="3.30.300.30">
    <property type="match status" value="1"/>
</dbReference>
<feature type="domain" description="AMP-dependent synthetase/ligase" evidence="3">
    <location>
        <begin position="18"/>
        <end position="383"/>
    </location>
</feature>
<dbReference type="PROSITE" id="PS00455">
    <property type="entry name" value="AMP_BINDING"/>
    <property type="match status" value="1"/>
</dbReference>
<evidence type="ECO:0000256" key="1">
    <source>
        <dbReference type="ARBA" id="ARBA00006432"/>
    </source>
</evidence>
<evidence type="ECO:0000313" key="5">
    <source>
        <dbReference type="EMBL" id="RJF95450.1"/>
    </source>
</evidence>
<dbReference type="GO" id="GO:0006631">
    <property type="term" value="P:fatty acid metabolic process"/>
    <property type="evidence" value="ECO:0007669"/>
    <property type="project" value="TreeGrafter"/>
</dbReference>
<accession>A0A3A3G5J2</accession>
<sequence>MENGSLAAGTVGDLLSATTARHGDRTAYLYEGKRYTFREVEAAAAELSSRLVSLGIAKGDRIAVIALNQIEWVVAFFAAARIGAVIVGLNVRYRETELDYMLNDSMAKAVISLPKYGDFSYISYFADRKSKLPHLHHQLFLKATGEPGGIVFPANAGKAETLPASAPSVAPDDLLMIIYTSGTTGMPKGAGLSHRSALLSAHAQASHIRANPDDLIQLANPLNHVGGITCGILTFLIGGGCCELVPVFKADTVLEMMERNPPTVISGVPTMLTLLMMNPKIHEVDLNTVRLVFTGGSNVDETLLLRLGEKLRNARLMNLYGLTEASGAIVMTPWDAQHDDLLRSIGKPLDGAEFRIILSNGDVAKPSEAGELWFRGLGVVKGYVGSRRHDDTFDRDGWLHTGDLGYIDERGYIFLLGRSKDMYIQGGFNVYPAEIENVIATHPDVVLVAGIGTPDPVLDEIGRYYIIRRPGSCLSEQDIVDYCRLRLADYKVPRQVVFRESLPMTPAGKIQKAVLRAE</sequence>
<evidence type="ECO:0000313" key="6">
    <source>
        <dbReference type="Proteomes" id="UP000265955"/>
    </source>
</evidence>
<dbReference type="InterPro" id="IPR045851">
    <property type="entry name" value="AMP-bd_C_sf"/>
</dbReference>
<reference evidence="6" key="1">
    <citation type="submission" date="2018-09" db="EMBL/GenBank/DDBJ databases">
        <authorList>
            <person name="Zhu H."/>
        </authorList>
    </citation>
    <scope>NUCLEOTIDE SEQUENCE [LARGE SCALE GENOMIC DNA]</scope>
    <source>
        <strain evidence="6">K1R23-30</strain>
    </source>
</reference>
<evidence type="ECO:0000259" key="4">
    <source>
        <dbReference type="Pfam" id="PF13193"/>
    </source>
</evidence>
<dbReference type="RefSeq" id="WP_119770599.1">
    <property type="nucleotide sequence ID" value="NZ_QYUO01000002.1"/>
</dbReference>
<dbReference type="InterPro" id="IPR000873">
    <property type="entry name" value="AMP-dep_synth/lig_dom"/>
</dbReference>
<dbReference type="PANTHER" id="PTHR43201:SF5">
    <property type="entry name" value="MEDIUM-CHAIN ACYL-COA LIGASE ACSF2, MITOCHONDRIAL"/>
    <property type="match status" value="1"/>
</dbReference>
<dbReference type="Pfam" id="PF13193">
    <property type="entry name" value="AMP-binding_C"/>
    <property type="match status" value="1"/>
</dbReference>
<evidence type="ECO:0000259" key="3">
    <source>
        <dbReference type="Pfam" id="PF00501"/>
    </source>
</evidence>
<dbReference type="InterPro" id="IPR042099">
    <property type="entry name" value="ANL_N_sf"/>
</dbReference>
<dbReference type="InterPro" id="IPR025110">
    <property type="entry name" value="AMP-bd_C"/>
</dbReference>
<dbReference type="Gene3D" id="3.40.50.12780">
    <property type="entry name" value="N-terminal domain of ligase-like"/>
    <property type="match status" value="1"/>
</dbReference>
<dbReference type="PANTHER" id="PTHR43201">
    <property type="entry name" value="ACYL-COA SYNTHETASE"/>
    <property type="match status" value="1"/>
</dbReference>
<dbReference type="Proteomes" id="UP000265955">
    <property type="component" value="Unassembled WGS sequence"/>
</dbReference>
<proteinExistence type="inferred from homology"/>
<dbReference type="Pfam" id="PF00501">
    <property type="entry name" value="AMP-binding"/>
    <property type="match status" value="1"/>
</dbReference>
<dbReference type="InterPro" id="IPR020845">
    <property type="entry name" value="AMP-binding_CS"/>
</dbReference>
<name>A0A3A3G5J2_9BURK</name>
<protein>
    <submittedName>
        <fullName evidence="5">Fatty-acid--CoA ligase</fullName>
    </submittedName>
</protein>
<evidence type="ECO:0000256" key="2">
    <source>
        <dbReference type="ARBA" id="ARBA00022598"/>
    </source>
</evidence>
<dbReference type="OrthoDB" id="9766486at2"/>
<dbReference type="GO" id="GO:0031956">
    <property type="term" value="F:medium-chain fatty acid-CoA ligase activity"/>
    <property type="evidence" value="ECO:0007669"/>
    <property type="project" value="TreeGrafter"/>
</dbReference>